<dbReference type="EMBL" id="CP116221">
    <property type="protein sequence ID" value="WCO00442.1"/>
    <property type="molecule type" value="Genomic_DNA"/>
</dbReference>
<feature type="repeat" description="TPR" evidence="3">
    <location>
        <begin position="338"/>
        <end position="371"/>
    </location>
</feature>
<reference evidence="5 6" key="1">
    <citation type="submission" date="2023-01" db="EMBL/GenBank/DDBJ databases">
        <title>Psychroserpens ponticola sp. nov., isolated from seawater.</title>
        <authorList>
            <person name="Kristyanto S."/>
            <person name="Jung J."/>
            <person name="Kim J.M."/>
            <person name="Jeon C.O."/>
        </authorList>
    </citation>
    <scope>NUCLEOTIDE SEQUENCE [LARGE SCALE GENOMIC DNA]</scope>
    <source>
        <strain evidence="5 6">MSW6</strain>
    </source>
</reference>
<dbReference type="InterPro" id="IPR019734">
    <property type="entry name" value="TPR_rpt"/>
</dbReference>
<protein>
    <submittedName>
        <fullName evidence="5">Alpha/beta hydrolase-fold protein</fullName>
    </submittedName>
</protein>
<dbReference type="PANTHER" id="PTHR40841">
    <property type="entry name" value="SIDEROPHORE TRIACETYLFUSARININE C ESTERASE"/>
    <property type="match status" value="1"/>
</dbReference>
<evidence type="ECO:0000313" key="5">
    <source>
        <dbReference type="EMBL" id="WCO00442.1"/>
    </source>
</evidence>
<sequence length="417" mass="48484">MRKIIQITVTIITVLSSLSIYAQSTQDGFNQIDYEITDSIYSKTLNSYRHFWVKLPENYNPKSKAKYPVIYLLDGFSLKSSLEVVYDNYWGHYMPHMILVGISNRKNRTRNLTISKIENRRGATMQNESGGAEQFTTFIETDLMPYIDKTFQTSRYRTLIGHSYAGLFTINVLLKHSHLFNNYIAIDPSLDWDGQKLLKEAKVKLKSKSFKGKSLFVAFAAEQLHMSDDTVTIDNLMENTSEFTLFPRSIVEFSEYASAQKQNGLQFSWKVYPEDLHGTVPLPAIRDGLVAVFKWYQFKSPQTYNNPETSIEDLIESLKNQEEIYKNHFGYVVPPMVEELFVGYGHMYFQTDQKEKAKLFLNKAIEYYPNKTLAYEMLADYFESVNDIENAIKHLNIAYNINRDEQLKRRIEALSQN</sequence>
<dbReference type="GO" id="GO:0016787">
    <property type="term" value="F:hydrolase activity"/>
    <property type="evidence" value="ECO:0007669"/>
    <property type="project" value="UniProtKB-KW"/>
</dbReference>
<dbReference type="InterPro" id="IPR011990">
    <property type="entry name" value="TPR-like_helical_dom_sf"/>
</dbReference>
<dbReference type="Pfam" id="PF00756">
    <property type="entry name" value="Esterase"/>
    <property type="match status" value="1"/>
</dbReference>
<dbReference type="RefSeq" id="WP_249996653.1">
    <property type="nucleotide sequence ID" value="NZ_CP116221.1"/>
</dbReference>
<comment type="similarity">
    <text evidence="1">Belongs to the esterase D family.</text>
</comment>
<feature type="chain" id="PRO_5045583730" evidence="4">
    <location>
        <begin position="23"/>
        <end position="417"/>
    </location>
</feature>
<dbReference type="Gene3D" id="3.40.50.1820">
    <property type="entry name" value="alpha/beta hydrolase"/>
    <property type="match status" value="1"/>
</dbReference>
<dbReference type="PANTHER" id="PTHR40841:SF2">
    <property type="entry name" value="SIDEROPHORE-DEGRADING ESTERASE (EUROFUNG)"/>
    <property type="match status" value="1"/>
</dbReference>
<feature type="signal peptide" evidence="4">
    <location>
        <begin position="1"/>
        <end position="22"/>
    </location>
</feature>
<dbReference type="InterPro" id="IPR000801">
    <property type="entry name" value="Esterase-like"/>
</dbReference>
<dbReference type="PROSITE" id="PS50005">
    <property type="entry name" value="TPR"/>
    <property type="match status" value="1"/>
</dbReference>
<evidence type="ECO:0000256" key="1">
    <source>
        <dbReference type="ARBA" id="ARBA00005622"/>
    </source>
</evidence>
<keyword evidence="3" id="KW-0802">TPR repeat</keyword>
<evidence type="ECO:0000256" key="4">
    <source>
        <dbReference type="SAM" id="SignalP"/>
    </source>
</evidence>
<dbReference type="SUPFAM" id="SSF48452">
    <property type="entry name" value="TPR-like"/>
    <property type="match status" value="1"/>
</dbReference>
<gene>
    <name evidence="5" type="ORF">MUN68_010210</name>
</gene>
<dbReference type="SUPFAM" id="SSF53474">
    <property type="entry name" value="alpha/beta-Hydrolases"/>
    <property type="match status" value="1"/>
</dbReference>
<evidence type="ECO:0000256" key="2">
    <source>
        <dbReference type="ARBA" id="ARBA00022801"/>
    </source>
</evidence>
<dbReference type="Pfam" id="PF13181">
    <property type="entry name" value="TPR_8"/>
    <property type="match status" value="1"/>
</dbReference>
<dbReference type="Proteomes" id="UP001202717">
    <property type="component" value="Chromosome"/>
</dbReference>
<keyword evidence="2 5" id="KW-0378">Hydrolase</keyword>
<dbReference type="InterPro" id="IPR029058">
    <property type="entry name" value="AB_hydrolase_fold"/>
</dbReference>
<proteinExistence type="inferred from homology"/>
<accession>A0ABY7RTK6</accession>
<name>A0ABY7RTK6_9FLAO</name>
<evidence type="ECO:0000256" key="3">
    <source>
        <dbReference type="PROSITE-ProRule" id="PRU00339"/>
    </source>
</evidence>
<organism evidence="5 6">
    <name type="scientific">Psychroserpens ponticola</name>
    <dbReference type="NCBI Taxonomy" id="2932268"/>
    <lineage>
        <taxon>Bacteria</taxon>
        <taxon>Pseudomonadati</taxon>
        <taxon>Bacteroidota</taxon>
        <taxon>Flavobacteriia</taxon>
        <taxon>Flavobacteriales</taxon>
        <taxon>Flavobacteriaceae</taxon>
        <taxon>Psychroserpens</taxon>
    </lineage>
</organism>
<dbReference type="InterPro" id="IPR052558">
    <property type="entry name" value="Siderophore_Hydrolase_D"/>
</dbReference>
<keyword evidence="4" id="KW-0732">Signal</keyword>
<evidence type="ECO:0000313" key="6">
    <source>
        <dbReference type="Proteomes" id="UP001202717"/>
    </source>
</evidence>
<keyword evidence="6" id="KW-1185">Reference proteome</keyword>